<comment type="caution">
    <text evidence="1">The sequence shown here is derived from an EMBL/GenBank/DDBJ whole genome shotgun (WGS) entry which is preliminary data.</text>
</comment>
<gene>
    <name evidence="1" type="ORF">DCR58_06640</name>
</gene>
<dbReference type="GO" id="GO:0016020">
    <property type="term" value="C:membrane"/>
    <property type="evidence" value="ECO:0007669"/>
    <property type="project" value="InterPro"/>
</dbReference>
<protein>
    <submittedName>
        <fullName evidence="1">Cytochrome b</fullName>
    </submittedName>
</protein>
<dbReference type="Proteomes" id="UP000262878">
    <property type="component" value="Unassembled WGS sequence"/>
</dbReference>
<dbReference type="GO" id="GO:0022904">
    <property type="term" value="P:respiratory electron transport chain"/>
    <property type="evidence" value="ECO:0007669"/>
    <property type="project" value="InterPro"/>
</dbReference>
<sequence>HEYAAYVLVILALGHGVMALKHHFIDKRSTLIRMIKP</sequence>
<accession>A0A348WPI4</accession>
<proteinExistence type="predicted"/>
<feature type="non-terminal residue" evidence="1">
    <location>
        <position position="1"/>
    </location>
</feature>
<organism evidence="1 2">
    <name type="scientific">Idiomarina baltica</name>
    <dbReference type="NCBI Taxonomy" id="190892"/>
    <lineage>
        <taxon>Bacteria</taxon>
        <taxon>Pseudomonadati</taxon>
        <taxon>Pseudomonadota</taxon>
        <taxon>Gammaproteobacteria</taxon>
        <taxon>Alteromonadales</taxon>
        <taxon>Idiomarinaceae</taxon>
        <taxon>Idiomarina</taxon>
    </lineage>
</organism>
<evidence type="ECO:0000313" key="1">
    <source>
        <dbReference type="EMBL" id="HAR56446.1"/>
    </source>
</evidence>
<dbReference type="InterPro" id="IPR016174">
    <property type="entry name" value="Di-haem_cyt_TM"/>
</dbReference>
<dbReference type="AlphaFoldDB" id="A0A348WPI4"/>
<dbReference type="SUPFAM" id="SSF81342">
    <property type="entry name" value="Transmembrane di-heme cytochromes"/>
    <property type="match status" value="1"/>
</dbReference>
<name>A0A348WPI4_9GAMM</name>
<evidence type="ECO:0000313" key="2">
    <source>
        <dbReference type="Proteomes" id="UP000262878"/>
    </source>
</evidence>
<reference evidence="1 2" key="1">
    <citation type="journal article" date="2018" name="Nat. Biotechnol.">
        <title>A standardized bacterial taxonomy based on genome phylogeny substantially revises the tree of life.</title>
        <authorList>
            <person name="Parks D.H."/>
            <person name="Chuvochina M."/>
            <person name="Waite D.W."/>
            <person name="Rinke C."/>
            <person name="Skarshewski A."/>
            <person name="Chaumeil P.A."/>
            <person name="Hugenholtz P."/>
        </authorList>
    </citation>
    <scope>NUCLEOTIDE SEQUENCE [LARGE SCALE GENOMIC DNA]</scope>
    <source>
        <strain evidence="1">UBA9360</strain>
    </source>
</reference>
<dbReference type="STRING" id="314276.OS145_09428"/>
<dbReference type="EMBL" id="DMUP01000154">
    <property type="protein sequence ID" value="HAR56446.1"/>
    <property type="molecule type" value="Genomic_DNA"/>
</dbReference>